<evidence type="ECO:0000313" key="2">
    <source>
        <dbReference type="Proteomes" id="UP000003250"/>
    </source>
</evidence>
<name>H0HKB0_9HYPH</name>
<dbReference type="PATRIC" id="fig|1107882.3.peg.560"/>
<dbReference type="Proteomes" id="UP000003250">
    <property type="component" value="Unassembled WGS sequence"/>
</dbReference>
<organism evidence="1 2">
    <name type="scientific">Mesorhizobium alhagi CCNWXJ12-2</name>
    <dbReference type="NCBI Taxonomy" id="1107882"/>
    <lineage>
        <taxon>Bacteria</taxon>
        <taxon>Pseudomonadati</taxon>
        <taxon>Pseudomonadota</taxon>
        <taxon>Alphaproteobacteria</taxon>
        <taxon>Hyphomicrobiales</taxon>
        <taxon>Phyllobacteriaceae</taxon>
        <taxon>Allomesorhizobium</taxon>
    </lineage>
</organism>
<sequence length="40" mass="4407">MVSSWLVEGRFARGENRVALMDEGAGAIKPPEGESWLRTC</sequence>
<gene>
    <name evidence="1" type="ORF">MAXJ12_02826</name>
</gene>
<keyword evidence="2" id="KW-1185">Reference proteome</keyword>
<protein>
    <submittedName>
        <fullName evidence="1">Uncharacterized protein</fullName>
    </submittedName>
</protein>
<dbReference type="EMBL" id="AHAM01000026">
    <property type="protein sequence ID" value="EHK58830.1"/>
    <property type="molecule type" value="Genomic_DNA"/>
</dbReference>
<proteinExistence type="predicted"/>
<evidence type="ECO:0000313" key="1">
    <source>
        <dbReference type="EMBL" id="EHK58830.1"/>
    </source>
</evidence>
<accession>H0HKB0</accession>
<reference evidence="1 2" key="1">
    <citation type="journal article" date="2012" name="J. Bacteriol.">
        <title>Draft Genome Sequence of Mesorhizobium alhagi CCNWXJ12-2T, a Novel Salt-Resistant Species Isolated from the Desert of Northwestern China.</title>
        <authorList>
            <person name="Zhou M."/>
            <person name="Chen W."/>
            <person name="Chen H."/>
            <person name="Wei G."/>
        </authorList>
    </citation>
    <scope>NUCLEOTIDE SEQUENCE [LARGE SCALE GENOMIC DNA]</scope>
    <source>
        <strain evidence="1 2">CCNWXJ12-2</strain>
    </source>
</reference>
<dbReference type="AlphaFoldDB" id="H0HKB0"/>